<dbReference type="InterPro" id="IPR011009">
    <property type="entry name" value="Kinase-like_dom_sf"/>
</dbReference>
<dbReference type="InterPro" id="IPR008271">
    <property type="entry name" value="Ser/Thr_kinase_AS"/>
</dbReference>
<dbReference type="EMBL" id="JAKJXO020000012">
    <property type="protein sequence ID" value="KAL1597972.1"/>
    <property type="molecule type" value="Genomic_DNA"/>
</dbReference>
<comment type="caution">
    <text evidence="12">The sequence shown here is derived from an EMBL/GenBank/DDBJ whole genome shotgun (WGS) entry which is preliminary data.</text>
</comment>
<keyword evidence="5 12" id="KW-0418">Kinase</keyword>
<evidence type="ECO:0000256" key="10">
    <source>
        <dbReference type="RuleBase" id="RU000304"/>
    </source>
</evidence>
<name>A0ABR3R1W0_9PLEO</name>
<dbReference type="PANTHER" id="PTHR24343">
    <property type="entry name" value="SERINE/THREONINE KINASE"/>
    <property type="match status" value="1"/>
</dbReference>
<dbReference type="InterPro" id="IPR000719">
    <property type="entry name" value="Prot_kinase_dom"/>
</dbReference>
<reference evidence="12 13" key="1">
    <citation type="submission" date="2024-02" db="EMBL/GenBank/DDBJ databases">
        <title>De novo assembly and annotation of 12 fungi associated with fruit tree decline syndrome in Ontario, Canada.</title>
        <authorList>
            <person name="Sulman M."/>
            <person name="Ellouze W."/>
            <person name="Ilyukhin E."/>
        </authorList>
    </citation>
    <scope>NUCLEOTIDE SEQUENCE [LARGE SCALE GENOMIC DNA]</scope>
    <source>
        <strain evidence="12 13">M42-189</strain>
    </source>
</reference>
<comment type="similarity">
    <text evidence="10">Belongs to the protein kinase superfamily.</text>
</comment>
<sequence length="451" mass="50493">MAVGMYRHSFPLTNSNLLQNKNPDRIKYHVNGDHEHHLANIVRLYDNNSTITRFIRWIKKGNQAVPSDRIPLAIDFDIFSTAASGESIESKYGRYKEVLGWGSSSTVKLSYKSNPHHGPKGYTYAVKAFRRRANESQTAYHKRASAEFCIASTLQHKNIVHTIELLSDDHGRMCQVMEFCAAGDLCAILISAGKLDETEADCLFKQLMRGVAYCHQMGVAHRDLKPENILLTTMGCLKISDFGMAECVQYAWEKTGHRSKGLQGSKPYQAPEAHTTQRFDARAIDVWATGIIYVAMRTAHLMWSKAESTDAGFNKFLVSCGSGEGYRPIEQFEGVSREVTQDPHPLTILLPGTPAAASIFNPTAGPPEEDHELADLGVAMVLGYYSLQSWPMWVTMYAIEQLRWNSSPLFALLAFAYHVFLLTGSTHLTPETDGYVTYHFSSKLVVGRVHY</sequence>
<accession>A0ABR3R1W0</accession>
<dbReference type="Proteomes" id="UP001521785">
    <property type="component" value="Unassembled WGS sequence"/>
</dbReference>
<protein>
    <recommendedName>
        <fullName evidence="1">non-specific serine/threonine protein kinase</fullName>
        <ecNumber evidence="1">2.7.11.1</ecNumber>
    </recommendedName>
</protein>
<evidence type="ECO:0000313" key="13">
    <source>
        <dbReference type="Proteomes" id="UP001521785"/>
    </source>
</evidence>
<evidence type="ECO:0000256" key="6">
    <source>
        <dbReference type="ARBA" id="ARBA00022840"/>
    </source>
</evidence>
<feature type="domain" description="Protein kinase" evidence="11">
    <location>
        <begin position="93"/>
        <end position="421"/>
    </location>
</feature>
<dbReference type="InterPro" id="IPR017441">
    <property type="entry name" value="Protein_kinase_ATP_BS"/>
</dbReference>
<dbReference type="PANTHER" id="PTHR24343:SF558">
    <property type="entry name" value="PROTEIN KINASE DOMAIN-CONTAINING PROTEIN"/>
    <property type="match status" value="1"/>
</dbReference>
<dbReference type="GO" id="GO:0016301">
    <property type="term" value="F:kinase activity"/>
    <property type="evidence" value="ECO:0007669"/>
    <property type="project" value="UniProtKB-KW"/>
</dbReference>
<dbReference type="SMART" id="SM00220">
    <property type="entry name" value="S_TKc"/>
    <property type="match status" value="1"/>
</dbReference>
<evidence type="ECO:0000256" key="3">
    <source>
        <dbReference type="ARBA" id="ARBA00022679"/>
    </source>
</evidence>
<keyword evidence="6 9" id="KW-0067">ATP-binding</keyword>
<evidence type="ECO:0000256" key="9">
    <source>
        <dbReference type="PROSITE-ProRule" id="PRU10141"/>
    </source>
</evidence>
<gene>
    <name evidence="12" type="primary">SAT4_2</name>
    <name evidence="12" type="ORF">SLS60_008460</name>
</gene>
<feature type="binding site" evidence="9">
    <location>
        <position position="127"/>
    </location>
    <ligand>
        <name>ATP</name>
        <dbReference type="ChEBI" id="CHEBI:30616"/>
    </ligand>
</feature>
<proteinExistence type="inferred from homology"/>
<dbReference type="PROSITE" id="PS00107">
    <property type="entry name" value="PROTEIN_KINASE_ATP"/>
    <property type="match status" value="1"/>
</dbReference>
<evidence type="ECO:0000256" key="2">
    <source>
        <dbReference type="ARBA" id="ARBA00022527"/>
    </source>
</evidence>
<evidence type="ECO:0000256" key="8">
    <source>
        <dbReference type="ARBA" id="ARBA00048679"/>
    </source>
</evidence>
<dbReference type="Gene3D" id="1.10.510.10">
    <property type="entry name" value="Transferase(Phosphotransferase) domain 1"/>
    <property type="match status" value="1"/>
</dbReference>
<dbReference type="Pfam" id="PF00069">
    <property type="entry name" value="Pkinase"/>
    <property type="match status" value="1"/>
</dbReference>
<evidence type="ECO:0000313" key="12">
    <source>
        <dbReference type="EMBL" id="KAL1597972.1"/>
    </source>
</evidence>
<dbReference type="PROSITE" id="PS50011">
    <property type="entry name" value="PROTEIN_KINASE_DOM"/>
    <property type="match status" value="1"/>
</dbReference>
<keyword evidence="4 9" id="KW-0547">Nucleotide-binding</keyword>
<evidence type="ECO:0000256" key="7">
    <source>
        <dbReference type="ARBA" id="ARBA00047899"/>
    </source>
</evidence>
<evidence type="ECO:0000256" key="1">
    <source>
        <dbReference type="ARBA" id="ARBA00012513"/>
    </source>
</evidence>
<comment type="catalytic activity">
    <reaction evidence="7">
        <text>L-threonyl-[protein] + ATP = O-phospho-L-threonyl-[protein] + ADP + H(+)</text>
        <dbReference type="Rhea" id="RHEA:46608"/>
        <dbReference type="Rhea" id="RHEA-COMP:11060"/>
        <dbReference type="Rhea" id="RHEA-COMP:11605"/>
        <dbReference type="ChEBI" id="CHEBI:15378"/>
        <dbReference type="ChEBI" id="CHEBI:30013"/>
        <dbReference type="ChEBI" id="CHEBI:30616"/>
        <dbReference type="ChEBI" id="CHEBI:61977"/>
        <dbReference type="ChEBI" id="CHEBI:456216"/>
        <dbReference type="EC" id="2.7.11.1"/>
    </reaction>
</comment>
<dbReference type="EC" id="2.7.11.1" evidence="1"/>
<keyword evidence="3" id="KW-0808">Transferase</keyword>
<keyword evidence="2 10" id="KW-0723">Serine/threonine-protein kinase</keyword>
<dbReference type="SUPFAM" id="SSF56112">
    <property type="entry name" value="Protein kinase-like (PK-like)"/>
    <property type="match status" value="1"/>
</dbReference>
<dbReference type="PROSITE" id="PS00108">
    <property type="entry name" value="PROTEIN_KINASE_ST"/>
    <property type="match status" value="1"/>
</dbReference>
<keyword evidence="13" id="KW-1185">Reference proteome</keyword>
<organism evidence="12 13">
    <name type="scientific">Paraconiothyrium brasiliense</name>
    <dbReference type="NCBI Taxonomy" id="300254"/>
    <lineage>
        <taxon>Eukaryota</taxon>
        <taxon>Fungi</taxon>
        <taxon>Dikarya</taxon>
        <taxon>Ascomycota</taxon>
        <taxon>Pezizomycotina</taxon>
        <taxon>Dothideomycetes</taxon>
        <taxon>Pleosporomycetidae</taxon>
        <taxon>Pleosporales</taxon>
        <taxon>Massarineae</taxon>
        <taxon>Didymosphaeriaceae</taxon>
        <taxon>Paraconiothyrium</taxon>
    </lineage>
</organism>
<evidence type="ECO:0000259" key="11">
    <source>
        <dbReference type="PROSITE" id="PS50011"/>
    </source>
</evidence>
<evidence type="ECO:0000256" key="4">
    <source>
        <dbReference type="ARBA" id="ARBA00022741"/>
    </source>
</evidence>
<evidence type="ECO:0000256" key="5">
    <source>
        <dbReference type="ARBA" id="ARBA00022777"/>
    </source>
</evidence>
<comment type="catalytic activity">
    <reaction evidence="8">
        <text>L-seryl-[protein] + ATP = O-phospho-L-seryl-[protein] + ADP + H(+)</text>
        <dbReference type="Rhea" id="RHEA:17989"/>
        <dbReference type="Rhea" id="RHEA-COMP:9863"/>
        <dbReference type="Rhea" id="RHEA-COMP:11604"/>
        <dbReference type="ChEBI" id="CHEBI:15378"/>
        <dbReference type="ChEBI" id="CHEBI:29999"/>
        <dbReference type="ChEBI" id="CHEBI:30616"/>
        <dbReference type="ChEBI" id="CHEBI:83421"/>
        <dbReference type="ChEBI" id="CHEBI:456216"/>
        <dbReference type="EC" id="2.7.11.1"/>
    </reaction>
</comment>